<keyword evidence="1" id="KW-0808">Transferase</keyword>
<dbReference type="InterPro" id="IPR052922">
    <property type="entry name" value="Cytidylate_Kinase-2"/>
</dbReference>
<dbReference type="SUPFAM" id="SSF52540">
    <property type="entry name" value="P-loop containing nucleoside triphosphate hydrolases"/>
    <property type="match status" value="1"/>
</dbReference>
<keyword evidence="1" id="KW-0418">Kinase</keyword>
<dbReference type="Proteomes" id="UP000247416">
    <property type="component" value="Unassembled WGS sequence"/>
</dbReference>
<dbReference type="PANTHER" id="PTHR37816:SF2">
    <property type="entry name" value="DNA TOPOLOGY MODULATION PROTEIN FLAR-RELATED PROTEIN"/>
    <property type="match status" value="1"/>
</dbReference>
<dbReference type="Gene3D" id="3.40.50.300">
    <property type="entry name" value="P-loop containing nucleotide triphosphate hydrolases"/>
    <property type="match status" value="1"/>
</dbReference>
<dbReference type="AlphaFoldDB" id="A0A318TA95"/>
<organism evidence="1 2">
    <name type="scientific">Ureibacillus chungkukjangi</name>
    <dbReference type="NCBI Taxonomy" id="1202712"/>
    <lineage>
        <taxon>Bacteria</taxon>
        <taxon>Bacillati</taxon>
        <taxon>Bacillota</taxon>
        <taxon>Bacilli</taxon>
        <taxon>Bacillales</taxon>
        <taxon>Caryophanaceae</taxon>
        <taxon>Ureibacillus</taxon>
    </lineage>
</organism>
<dbReference type="PANTHER" id="PTHR37816">
    <property type="entry name" value="YALI0E33011P"/>
    <property type="match status" value="1"/>
</dbReference>
<dbReference type="EMBL" id="QJTJ01000069">
    <property type="protein sequence ID" value="PYF01513.1"/>
    <property type="molecule type" value="Genomic_DNA"/>
</dbReference>
<protein>
    <submittedName>
        <fullName evidence="1">Adenylate kinase family enzyme</fullName>
    </submittedName>
</protein>
<proteinExistence type="predicted"/>
<sequence length="241" mass="28688">MLKHYRNNRVLFSNKERVFLHDGPDCGATQIVIRLKFEDKLALLLQIIKGKSNSNLELFPETNDYEVGVFLEKTIYKRIHIIGSVGSGKTTLAKEISSRLDIPYYELDNVVWIRDKSGDIRRTEQEREEYLNSILQSDSWIIEGIHNEDWVSNCFQSADLIFFLDTKYSIRTYRIIKRFLKQKLRLEKANYTPTLVIFFKMFRWNRYFEDVGKVNFFNKYGIHKDKIKVINNANCIKKYFN</sequence>
<reference evidence="1 2" key="1">
    <citation type="submission" date="2018-06" db="EMBL/GenBank/DDBJ databases">
        <title>Genomic Encyclopedia of Archaeal and Bacterial Type Strains, Phase II (KMG-II): from individual species to whole genera.</title>
        <authorList>
            <person name="Goeker M."/>
        </authorList>
    </citation>
    <scope>NUCLEOTIDE SEQUENCE [LARGE SCALE GENOMIC DNA]</scope>
    <source>
        <strain evidence="1 2">KACC 16626</strain>
    </source>
</reference>
<dbReference type="GO" id="GO:0016301">
    <property type="term" value="F:kinase activity"/>
    <property type="evidence" value="ECO:0007669"/>
    <property type="project" value="UniProtKB-KW"/>
</dbReference>
<gene>
    <name evidence="1" type="ORF">BJ095_1691</name>
</gene>
<evidence type="ECO:0000313" key="1">
    <source>
        <dbReference type="EMBL" id="PYF01513.1"/>
    </source>
</evidence>
<keyword evidence="2" id="KW-1185">Reference proteome</keyword>
<dbReference type="InterPro" id="IPR027417">
    <property type="entry name" value="P-loop_NTPase"/>
</dbReference>
<accession>A0A318TA95</accession>
<comment type="caution">
    <text evidence="1">The sequence shown here is derived from an EMBL/GenBank/DDBJ whole genome shotgun (WGS) entry which is preliminary data.</text>
</comment>
<evidence type="ECO:0000313" key="2">
    <source>
        <dbReference type="Proteomes" id="UP000247416"/>
    </source>
</evidence>
<name>A0A318TA95_9BACL</name>